<evidence type="ECO:0000256" key="1">
    <source>
        <dbReference type="SAM" id="Phobius"/>
    </source>
</evidence>
<evidence type="ECO:0000313" key="3">
    <source>
        <dbReference type="Proteomes" id="UP000320055"/>
    </source>
</evidence>
<reference evidence="2 3" key="1">
    <citation type="submission" date="2019-01" db="EMBL/GenBank/DDBJ databases">
        <authorList>
            <person name="Brito A."/>
        </authorList>
    </citation>
    <scope>NUCLEOTIDE SEQUENCE [LARGE SCALE GENOMIC DNA]</scope>
    <source>
        <strain evidence="2">1</strain>
    </source>
</reference>
<keyword evidence="1" id="KW-0472">Membrane</keyword>
<accession>A0A563VJJ3</accession>
<dbReference type="Proteomes" id="UP000320055">
    <property type="component" value="Unassembled WGS sequence"/>
</dbReference>
<protein>
    <submittedName>
        <fullName evidence="2">Uncharacterized protein</fullName>
    </submittedName>
</protein>
<keyword evidence="1" id="KW-0812">Transmembrane</keyword>
<dbReference type="OrthoDB" id="466365at2"/>
<dbReference type="RefSeq" id="WP_144863813.1">
    <property type="nucleotide sequence ID" value="NZ_LR213774.1"/>
</dbReference>
<dbReference type="EMBL" id="CAACVJ010000013">
    <property type="protein sequence ID" value="VEP11571.1"/>
    <property type="molecule type" value="Genomic_DNA"/>
</dbReference>
<name>A0A563VJJ3_9CYAN</name>
<gene>
    <name evidence="2" type="ORF">H1P_110021</name>
</gene>
<evidence type="ECO:0000313" key="2">
    <source>
        <dbReference type="EMBL" id="VEP11571.1"/>
    </source>
</evidence>
<dbReference type="AlphaFoldDB" id="A0A563VJJ3"/>
<proteinExistence type="predicted"/>
<keyword evidence="1" id="KW-1133">Transmembrane helix</keyword>
<feature type="transmembrane region" description="Helical" evidence="1">
    <location>
        <begin position="25"/>
        <end position="44"/>
    </location>
</feature>
<sequence>MKSWLFSVVVLFILAKTFLWFRGFILPVPIYVLAGAFLAIASNYDKGIMNLFRPEATETNDVISQTASLVEEVAMLESKD</sequence>
<organism evidence="2 3">
    <name type="scientific">Hyella patelloides LEGE 07179</name>
    <dbReference type="NCBI Taxonomy" id="945734"/>
    <lineage>
        <taxon>Bacteria</taxon>
        <taxon>Bacillati</taxon>
        <taxon>Cyanobacteriota</taxon>
        <taxon>Cyanophyceae</taxon>
        <taxon>Pleurocapsales</taxon>
        <taxon>Hyellaceae</taxon>
        <taxon>Hyella</taxon>
    </lineage>
</organism>
<keyword evidence="3" id="KW-1185">Reference proteome</keyword>